<evidence type="ECO:0000313" key="1">
    <source>
        <dbReference type="EMBL" id="QCD44624.1"/>
    </source>
</evidence>
<keyword evidence="2" id="KW-1185">Reference proteome</keyword>
<evidence type="ECO:0000313" key="2">
    <source>
        <dbReference type="Proteomes" id="UP000503264"/>
    </source>
</evidence>
<organism evidence="1 2">
    <name type="scientific">Campylobacter mucosalis CCUG 21559</name>
    <dbReference type="NCBI Taxonomy" id="1032067"/>
    <lineage>
        <taxon>Bacteria</taxon>
        <taxon>Pseudomonadati</taxon>
        <taxon>Campylobacterota</taxon>
        <taxon>Epsilonproteobacteria</taxon>
        <taxon>Campylobacterales</taxon>
        <taxon>Campylobacteraceae</taxon>
        <taxon>Campylobacter</taxon>
    </lineage>
</organism>
<protein>
    <submittedName>
        <fullName evidence="1">Uncharacterized protein</fullName>
    </submittedName>
</protein>
<sequence>MKTAKNLIEHIYDNPSYKNLRSIRECSRLITLLEPSHQKMIDFCYVKNNVLYFILNHPLGLQELKRDSSIITIKGLLKILITKSQKDGKDSVFSSVCDIKFFKSKTLKLHKKSNEQVQILRKQRSKAEFMNHTKSETLHQKFEELREILKGKIC</sequence>
<accession>A0A6G5QG79</accession>
<dbReference type="EMBL" id="CP012542">
    <property type="protein sequence ID" value="QCD44624.1"/>
    <property type="molecule type" value="Genomic_DNA"/>
</dbReference>
<dbReference type="RefSeq" id="WP_171993691.1">
    <property type="nucleotide sequence ID" value="NZ_CP012542.1"/>
</dbReference>
<reference evidence="1 2" key="1">
    <citation type="submission" date="2016-07" db="EMBL/GenBank/DDBJ databases">
        <title>Comparative genomics of the Campylobacter concisus group.</title>
        <authorList>
            <person name="Miller W.G."/>
            <person name="Yee E."/>
            <person name="Chapman M.H."/>
            <person name="Huynh S."/>
            <person name="Bono J.L."/>
            <person name="On S.L.W."/>
            <person name="StLeger J."/>
            <person name="Foster G."/>
            <person name="Parker C.T."/>
        </authorList>
    </citation>
    <scope>NUCLEOTIDE SEQUENCE [LARGE SCALE GENOMIC DNA]</scope>
    <source>
        <strain evidence="1 2">CCUG 21559</strain>
    </source>
</reference>
<dbReference type="AlphaFoldDB" id="A0A6G5QG79"/>
<proteinExistence type="predicted"/>
<name>A0A6G5QG79_9BACT</name>
<dbReference type="Proteomes" id="UP000503264">
    <property type="component" value="Chromosome"/>
</dbReference>
<gene>
    <name evidence="1" type="ORF">CMUC_0829</name>
</gene>